<feature type="short sequence motif" description="'KMSKS' region" evidence="10">
    <location>
        <begin position="299"/>
        <end position="303"/>
    </location>
</feature>
<dbReference type="Pfam" id="PF19303">
    <property type="entry name" value="Anticodon_3"/>
    <property type="match status" value="1"/>
</dbReference>
<dbReference type="Pfam" id="PF09334">
    <property type="entry name" value="tRNA-synt_1g"/>
    <property type="match status" value="2"/>
</dbReference>
<keyword evidence="5 10" id="KW-0547">Nucleotide-binding</keyword>
<dbReference type="PANTHER" id="PTHR43326">
    <property type="entry name" value="METHIONYL-TRNA SYNTHETASE"/>
    <property type="match status" value="1"/>
</dbReference>
<evidence type="ECO:0000256" key="6">
    <source>
        <dbReference type="ARBA" id="ARBA00022840"/>
    </source>
</evidence>
<dbReference type="GO" id="GO:0004825">
    <property type="term" value="F:methionine-tRNA ligase activity"/>
    <property type="evidence" value="ECO:0007669"/>
    <property type="project" value="UniProtKB-UniRule"/>
</dbReference>
<dbReference type="InterPro" id="IPR001412">
    <property type="entry name" value="aa-tRNA-synth_I_CS"/>
</dbReference>
<comment type="caution">
    <text evidence="10">Lacks conserved residue(s) required for the propagation of feature annotation.</text>
</comment>
<dbReference type="InterPro" id="IPR023457">
    <property type="entry name" value="Met-tRNA_synth_2"/>
</dbReference>
<dbReference type="GO" id="GO:0005737">
    <property type="term" value="C:cytoplasm"/>
    <property type="evidence" value="ECO:0007669"/>
    <property type="project" value="UniProtKB-SubCell"/>
</dbReference>
<dbReference type="InterPro" id="IPR014729">
    <property type="entry name" value="Rossmann-like_a/b/a_fold"/>
</dbReference>
<evidence type="ECO:0000256" key="4">
    <source>
        <dbReference type="ARBA" id="ARBA00022598"/>
    </source>
</evidence>
<dbReference type="EMBL" id="FPCH01000005">
    <property type="protein sequence ID" value="SFV38951.1"/>
    <property type="molecule type" value="Genomic_DNA"/>
</dbReference>
<evidence type="ECO:0000313" key="14">
    <source>
        <dbReference type="Proteomes" id="UP000199423"/>
    </source>
</evidence>
<dbReference type="RefSeq" id="WP_092869497.1">
    <property type="nucleotide sequence ID" value="NZ_FPCH01000005.1"/>
</dbReference>
<keyword evidence="7 10" id="KW-0648">Protein biosynthesis</keyword>
<sequence length="512" mass="57454">MAEKYYITTPIFYPNGKPHIGHAYTVIASDALARFARLDGKDVFFLSGTDEHGLKMQQTAEKEGVPTIELADRNSAIFRSMIETLGGSNDEFIRTTEPRHYAACQAIWERMAANGDIYLARYGGWYSVRQEAYFDEKETTVGEDGVRREPLGSPVEWNEEESYFFRLSAYQDKLLALYESNPEFVGPGERRNEVASFVKSGLKDLSISRSTLKWGVPVPGDDKHVMYVWVDALTNYITAAGYPDTNGAKWKYWPADVHVIGKDIVRFHGVYWPAFLMSAGIELPKRVFAHGFLFSRGEKMSKSVGNVVDPFDLVKAYGRDAVRYFFLREVMFGQDGNYSSEVIVNRINADLANNLGNLAQRSLSMIFKNCDGAIPAPAQLSEADQAILSATDSLYVIARAEVERQAVTKYLDAVWAVIADANRYFAAEEPWAKKKTDPARMATILYVTAEAVRQFAILAQPVMPESAAKLLDLLGVPEDERTFAYLGEKGRLKPGERIPEPQGVFPRYVEPE</sequence>
<dbReference type="CDD" id="cd07957">
    <property type="entry name" value="Anticodon_Ia_Met"/>
    <property type="match status" value="1"/>
</dbReference>
<dbReference type="Gene3D" id="2.170.220.10">
    <property type="match status" value="1"/>
</dbReference>
<dbReference type="GO" id="GO:0006431">
    <property type="term" value="P:methionyl-tRNA aminoacylation"/>
    <property type="evidence" value="ECO:0007669"/>
    <property type="project" value="UniProtKB-UniRule"/>
</dbReference>
<comment type="function">
    <text evidence="1 10">Is required not only for elongation of protein synthesis but also for the initiation of all mRNA translation through initiator tRNA(fMet) aminoacylation.</text>
</comment>
<evidence type="ECO:0000256" key="7">
    <source>
        <dbReference type="ARBA" id="ARBA00022917"/>
    </source>
</evidence>
<evidence type="ECO:0000259" key="11">
    <source>
        <dbReference type="Pfam" id="PF09334"/>
    </source>
</evidence>
<dbReference type="InterPro" id="IPR015413">
    <property type="entry name" value="Methionyl/Leucyl_tRNA_Synth"/>
</dbReference>
<name>A0A1I7NWB5_9HYPH</name>
<dbReference type="FunFam" id="2.170.220.10:FF:000001">
    <property type="entry name" value="methionine--tRNA ligase, mitochondrial"/>
    <property type="match status" value="1"/>
</dbReference>
<feature type="domain" description="Methionyl/Leucyl tRNA synthetase" evidence="11">
    <location>
        <begin position="154"/>
        <end position="362"/>
    </location>
</feature>
<dbReference type="AlphaFoldDB" id="A0A1I7NWB5"/>
<accession>A0A1I7NWB5</accession>
<reference evidence="14" key="1">
    <citation type="submission" date="2016-10" db="EMBL/GenBank/DDBJ databases">
        <authorList>
            <person name="Varghese N."/>
            <person name="Submissions S."/>
        </authorList>
    </citation>
    <scope>NUCLEOTIDE SEQUENCE [LARGE SCALE GENOMIC DNA]</scope>
    <source>
        <strain evidence="14">DSM 1565</strain>
    </source>
</reference>
<dbReference type="OrthoDB" id="9810191at2"/>
<dbReference type="GO" id="GO:0005524">
    <property type="term" value="F:ATP binding"/>
    <property type="evidence" value="ECO:0007669"/>
    <property type="project" value="UniProtKB-UniRule"/>
</dbReference>
<dbReference type="InterPro" id="IPR009080">
    <property type="entry name" value="tRNAsynth_Ia_anticodon-bd"/>
</dbReference>
<protein>
    <recommendedName>
        <fullName evidence="10">Methionine--tRNA ligase</fullName>
        <ecNumber evidence="10">6.1.1.10</ecNumber>
    </recommendedName>
    <alternativeName>
        <fullName evidence="10">Methionyl-tRNA synthetase</fullName>
        <shortName evidence="10">MetRS</shortName>
    </alternativeName>
</protein>
<dbReference type="NCBIfam" id="NF008900">
    <property type="entry name" value="PRK12267.1"/>
    <property type="match status" value="1"/>
</dbReference>
<evidence type="ECO:0000256" key="9">
    <source>
        <dbReference type="ARBA" id="ARBA00047364"/>
    </source>
</evidence>
<feature type="domain" description="Methionyl/Leucyl tRNA synthetase" evidence="11">
    <location>
        <begin position="5"/>
        <end position="138"/>
    </location>
</feature>
<dbReference type="InterPro" id="IPR014758">
    <property type="entry name" value="Met-tRNA_synth"/>
</dbReference>
<dbReference type="PROSITE" id="PS00178">
    <property type="entry name" value="AA_TRNA_LIGASE_I"/>
    <property type="match status" value="1"/>
</dbReference>
<evidence type="ECO:0000313" key="13">
    <source>
        <dbReference type="EMBL" id="SFV38951.1"/>
    </source>
</evidence>
<organism evidence="13 14">
    <name type="scientific">Hyphomicrobium facile</name>
    <dbReference type="NCBI Taxonomy" id="51670"/>
    <lineage>
        <taxon>Bacteria</taxon>
        <taxon>Pseudomonadati</taxon>
        <taxon>Pseudomonadota</taxon>
        <taxon>Alphaproteobacteria</taxon>
        <taxon>Hyphomicrobiales</taxon>
        <taxon>Hyphomicrobiaceae</taxon>
        <taxon>Hyphomicrobium</taxon>
    </lineage>
</organism>
<dbReference type="Gene3D" id="3.40.50.620">
    <property type="entry name" value="HUPs"/>
    <property type="match status" value="1"/>
</dbReference>
<evidence type="ECO:0000256" key="1">
    <source>
        <dbReference type="ARBA" id="ARBA00003314"/>
    </source>
</evidence>
<comment type="subunit">
    <text evidence="10">Monomer.</text>
</comment>
<dbReference type="STRING" id="51670.SAMN04488557_3974"/>
<dbReference type="PANTHER" id="PTHR43326:SF1">
    <property type="entry name" value="METHIONINE--TRNA LIGASE, MITOCHONDRIAL"/>
    <property type="match status" value="1"/>
</dbReference>
<dbReference type="InterPro" id="IPR033911">
    <property type="entry name" value="MetRS_core"/>
</dbReference>
<dbReference type="EC" id="6.1.1.10" evidence="10"/>
<evidence type="ECO:0000259" key="12">
    <source>
        <dbReference type="Pfam" id="PF19303"/>
    </source>
</evidence>
<dbReference type="CDD" id="cd00814">
    <property type="entry name" value="MetRS_core"/>
    <property type="match status" value="1"/>
</dbReference>
<evidence type="ECO:0000256" key="5">
    <source>
        <dbReference type="ARBA" id="ARBA00022741"/>
    </source>
</evidence>
<dbReference type="HAMAP" id="MF_01228">
    <property type="entry name" value="Met_tRNA_synth_type2"/>
    <property type="match status" value="1"/>
</dbReference>
<feature type="domain" description="Methionyl-tRNA synthetase anticodon-binding" evidence="12">
    <location>
        <begin position="374"/>
        <end position="506"/>
    </location>
</feature>
<keyword evidence="14" id="KW-1185">Reference proteome</keyword>
<comment type="similarity">
    <text evidence="10">Belongs to the class-I aminoacyl-tRNA synthetase family. MetG type 2B subfamily.</text>
</comment>
<gene>
    <name evidence="10" type="primary">metG</name>
    <name evidence="13" type="ORF">SAMN04488557_3974</name>
</gene>
<evidence type="ECO:0000256" key="2">
    <source>
        <dbReference type="ARBA" id="ARBA00004496"/>
    </source>
</evidence>
<keyword evidence="3 10" id="KW-0963">Cytoplasm</keyword>
<comment type="catalytic activity">
    <reaction evidence="9 10">
        <text>tRNA(Met) + L-methionine + ATP = L-methionyl-tRNA(Met) + AMP + diphosphate</text>
        <dbReference type="Rhea" id="RHEA:13481"/>
        <dbReference type="Rhea" id="RHEA-COMP:9667"/>
        <dbReference type="Rhea" id="RHEA-COMP:9698"/>
        <dbReference type="ChEBI" id="CHEBI:30616"/>
        <dbReference type="ChEBI" id="CHEBI:33019"/>
        <dbReference type="ChEBI" id="CHEBI:57844"/>
        <dbReference type="ChEBI" id="CHEBI:78442"/>
        <dbReference type="ChEBI" id="CHEBI:78530"/>
        <dbReference type="ChEBI" id="CHEBI:456215"/>
        <dbReference type="EC" id="6.1.1.10"/>
    </reaction>
</comment>
<comment type="subcellular location">
    <subcellularLocation>
        <location evidence="2 10">Cytoplasm</location>
    </subcellularLocation>
</comment>
<dbReference type="SUPFAM" id="SSF47323">
    <property type="entry name" value="Anticodon-binding domain of a subclass of class I aminoacyl-tRNA synthetases"/>
    <property type="match status" value="1"/>
</dbReference>
<keyword evidence="6 10" id="KW-0067">ATP-binding</keyword>
<dbReference type="PRINTS" id="PR01041">
    <property type="entry name" value="TRNASYNTHMET"/>
</dbReference>
<evidence type="ECO:0000256" key="8">
    <source>
        <dbReference type="ARBA" id="ARBA00023146"/>
    </source>
</evidence>
<dbReference type="Gene3D" id="1.10.730.10">
    <property type="entry name" value="Isoleucyl-tRNA Synthetase, Domain 1"/>
    <property type="match status" value="1"/>
</dbReference>
<feature type="short sequence motif" description="'HIGH' region" evidence="10">
    <location>
        <begin position="12"/>
        <end position="22"/>
    </location>
</feature>
<dbReference type="SUPFAM" id="SSF52374">
    <property type="entry name" value="Nucleotidylyl transferase"/>
    <property type="match status" value="1"/>
</dbReference>
<keyword evidence="8 10" id="KW-0030">Aminoacyl-tRNA synthetase</keyword>
<evidence type="ECO:0000256" key="3">
    <source>
        <dbReference type="ARBA" id="ARBA00022490"/>
    </source>
</evidence>
<evidence type="ECO:0000256" key="10">
    <source>
        <dbReference type="HAMAP-Rule" id="MF_01228"/>
    </source>
</evidence>
<dbReference type="InterPro" id="IPR041872">
    <property type="entry name" value="Anticodon_Met"/>
</dbReference>
<keyword evidence="4 10" id="KW-0436">Ligase</keyword>
<proteinExistence type="inferred from homology"/>
<dbReference type="Proteomes" id="UP000199423">
    <property type="component" value="Unassembled WGS sequence"/>
</dbReference>
<dbReference type="NCBIfam" id="TIGR00398">
    <property type="entry name" value="metG"/>
    <property type="match status" value="1"/>
</dbReference>